<evidence type="ECO:0000313" key="1">
    <source>
        <dbReference type="EMBL" id="MDB8004810.1"/>
    </source>
</evidence>
<reference evidence="1" key="1">
    <citation type="submission" date="2023-01" db="EMBL/GenBank/DDBJ databases">
        <title>Human gut microbiome strain richness.</title>
        <authorList>
            <person name="Chen-Liaw A."/>
        </authorList>
    </citation>
    <scope>NUCLEOTIDE SEQUENCE</scope>
    <source>
        <strain evidence="1">1001283st1_G1_1001283B150217_161031</strain>
    </source>
</reference>
<dbReference type="AlphaFoldDB" id="A0AAW6D7W3"/>
<dbReference type="Proteomes" id="UP001210809">
    <property type="component" value="Unassembled WGS sequence"/>
</dbReference>
<gene>
    <name evidence="1" type="ORF">PNE09_12165</name>
</gene>
<evidence type="ECO:0000313" key="2">
    <source>
        <dbReference type="Proteomes" id="UP001210809"/>
    </source>
</evidence>
<dbReference type="NCBIfam" id="NF046065">
    <property type="entry name" value="MtxRegRemB"/>
    <property type="match status" value="1"/>
</dbReference>
<proteinExistence type="predicted"/>
<dbReference type="InterPro" id="IPR007169">
    <property type="entry name" value="RemA-like"/>
</dbReference>
<accession>A0AAW6D7W3</accession>
<organism evidence="1 2">
    <name type="scientific">[Eubacterium] siraeum</name>
    <dbReference type="NCBI Taxonomy" id="39492"/>
    <lineage>
        <taxon>Bacteria</taxon>
        <taxon>Bacillati</taxon>
        <taxon>Bacillota</taxon>
        <taxon>Clostridia</taxon>
        <taxon>Eubacteriales</taxon>
        <taxon>Oscillospiraceae</taxon>
        <taxon>Oscillospiraceae incertae sedis</taxon>
    </lineage>
</organism>
<protein>
    <submittedName>
        <fullName evidence="1">DUF370 domain-containing protein</fullName>
    </submittedName>
</protein>
<dbReference type="EMBL" id="JAQLXW010000022">
    <property type="protein sequence ID" value="MDB8004810.1"/>
    <property type="molecule type" value="Genomic_DNA"/>
</dbReference>
<comment type="caution">
    <text evidence="1">The sequence shown here is derived from an EMBL/GenBank/DDBJ whole genome shotgun (WGS) entry which is preliminary data.</text>
</comment>
<dbReference type="Pfam" id="PF04025">
    <property type="entry name" value="RemA-like"/>
    <property type="match status" value="1"/>
</dbReference>
<sequence>MIYMYIHIGGDITLPSDKIIGIFDIEKTSVNKDVNDYLMKLQKQGRIYYVSYDMPKSFIVTKDYVYISNVSVFTLKRRFADNEIRSEI</sequence>
<name>A0AAW6D7W3_9FIRM</name>